<dbReference type="InterPro" id="IPR014002">
    <property type="entry name" value="Agenet_dom_plant"/>
</dbReference>
<feature type="compositionally biased region" description="Polar residues" evidence="1">
    <location>
        <begin position="957"/>
        <end position="967"/>
    </location>
</feature>
<dbReference type="SMART" id="SM00333">
    <property type="entry name" value="TUDOR"/>
    <property type="match status" value="11"/>
</dbReference>
<feature type="region of interest" description="Disordered" evidence="1">
    <location>
        <begin position="816"/>
        <end position="847"/>
    </location>
</feature>
<dbReference type="InterPro" id="IPR018997">
    <property type="entry name" value="PUB_domain"/>
</dbReference>
<feature type="region of interest" description="Disordered" evidence="1">
    <location>
        <begin position="161"/>
        <end position="191"/>
    </location>
</feature>
<dbReference type="Gene3D" id="2.30.30.140">
    <property type="match status" value="11"/>
</dbReference>
<dbReference type="SUPFAM" id="SSF143503">
    <property type="entry name" value="PUG domain-like"/>
    <property type="match status" value="2"/>
</dbReference>
<dbReference type="CDD" id="cd09212">
    <property type="entry name" value="PUB"/>
    <property type="match status" value="2"/>
</dbReference>
<keyword evidence="4" id="KW-1185">Reference proteome</keyword>
<dbReference type="InterPro" id="IPR002999">
    <property type="entry name" value="Tudor"/>
</dbReference>
<feature type="compositionally biased region" description="Basic and acidic residues" evidence="1">
    <location>
        <begin position="248"/>
        <end position="261"/>
    </location>
</feature>
<feature type="compositionally biased region" description="Basic and acidic residues" evidence="1">
    <location>
        <begin position="163"/>
        <end position="172"/>
    </location>
</feature>
<feature type="region of interest" description="Disordered" evidence="1">
    <location>
        <begin position="862"/>
        <end position="901"/>
    </location>
</feature>
<dbReference type="SMART" id="SM00743">
    <property type="entry name" value="Agenet"/>
    <property type="match status" value="8"/>
</dbReference>
<reference evidence="3" key="3">
    <citation type="submission" date="2014-11" db="UniProtKB">
        <authorList>
            <consortium name="EnsemblProtists"/>
        </authorList>
    </citation>
    <scope>IDENTIFICATION</scope>
    <source>
        <strain evidence="3">DAOM BR144</strain>
    </source>
</reference>
<feature type="compositionally biased region" description="Basic residues" evidence="1">
    <location>
        <begin position="347"/>
        <end position="359"/>
    </location>
</feature>
<dbReference type="OMA" id="DYWRIRA"/>
<dbReference type="Proteomes" id="UP000019132">
    <property type="component" value="Unassembled WGS sequence"/>
</dbReference>
<reference evidence="4" key="1">
    <citation type="journal article" date="2010" name="Genome Biol.">
        <title>Genome sequence of the necrotrophic plant pathogen Pythium ultimum reveals original pathogenicity mechanisms and effector repertoire.</title>
        <authorList>
            <person name="Levesque C.A."/>
            <person name="Brouwer H."/>
            <person name="Cano L."/>
            <person name="Hamilton J.P."/>
            <person name="Holt C."/>
            <person name="Huitema E."/>
            <person name="Raffaele S."/>
            <person name="Robideau G.P."/>
            <person name="Thines M."/>
            <person name="Win J."/>
            <person name="Zerillo M.M."/>
            <person name="Beakes G.W."/>
            <person name="Boore J.L."/>
            <person name="Busam D."/>
            <person name="Dumas B."/>
            <person name="Ferriera S."/>
            <person name="Fuerstenberg S.I."/>
            <person name="Gachon C.M."/>
            <person name="Gaulin E."/>
            <person name="Govers F."/>
            <person name="Grenville-Briggs L."/>
            <person name="Horner N."/>
            <person name="Hostetler J."/>
            <person name="Jiang R.H."/>
            <person name="Johnson J."/>
            <person name="Krajaejun T."/>
            <person name="Lin H."/>
            <person name="Meijer H.J."/>
            <person name="Moore B."/>
            <person name="Morris P."/>
            <person name="Phuntmart V."/>
            <person name="Puiu D."/>
            <person name="Shetty J."/>
            <person name="Stajich J.E."/>
            <person name="Tripathy S."/>
            <person name="Wawra S."/>
            <person name="van West P."/>
            <person name="Whitty B.R."/>
            <person name="Coutinho P.M."/>
            <person name="Henrissat B."/>
            <person name="Martin F."/>
            <person name="Thomas P.D."/>
            <person name="Tyler B.M."/>
            <person name="De Vries R.P."/>
            <person name="Kamoun S."/>
            <person name="Yandell M."/>
            <person name="Tisserat N."/>
            <person name="Buell C.R."/>
        </authorList>
    </citation>
    <scope>NUCLEOTIDE SEQUENCE</scope>
    <source>
        <strain evidence="4">DAOM:BR144</strain>
    </source>
</reference>
<dbReference type="InterPro" id="IPR008395">
    <property type="entry name" value="Agenet-like_dom"/>
</dbReference>
<evidence type="ECO:0000256" key="1">
    <source>
        <dbReference type="SAM" id="MobiDB-lite"/>
    </source>
</evidence>
<dbReference type="PANTHER" id="PTHR34157">
    <property type="entry name" value="TUZIN"/>
    <property type="match status" value="1"/>
</dbReference>
<dbReference type="CDD" id="cd04508">
    <property type="entry name" value="Tudor_SF"/>
    <property type="match status" value="8"/>
</dbReference>
<name>K3WCE9_GLOUD</name>
<protein>
    <recommendedName>
        <fullName evidence="2">SGF29 C-terminal domain-containing protein</fullName>
    </recommendedName>
</protein>
<dbReference type="eggNOG" id="ENOG502QQAC">
    <property type="taxonomic scope" value="Eukaryota"/>
</dbReference>
<dbReference type="EnsemblProtists" id="PYU1_T002640">
    <property type="protein sequence ID" value="PYU1_T002640"/>
    <property type="gene ID" value="PYU1_G002637"/>
</dbReference>
<evidence type="ECO:0000313" key="3">
    <source>
        <dbReference type="EnsemblProtists" id="PYU1_T002640"/>
    </source>
</evidence>
<dbReference type="VEuPathDB" id="FungiDB:PYU1_G002637"/>
<feature type="region of interest" description="Disordered" evidence="1">
    <location>
        <begin position="50"/>
        <end position="91"/>
    </location>
</feature>
<dbReference type="InterPro" id="IPR010750">
    <property type="entry name" value="SGF29_tudor-like_dom"/>
</dbReference>
<dbReference type="PANTHER" id="PTHR34157:SF2">
    <property type="entry name" value="TUZIN"/>
    <property type="match status" value="1"/>
</dbReference>
<dbReference type="Pfam" id="PF05641">
    <property type="entry name" value="Agenet"/>
    <property type="match status" value="2"/>
</dbReference>
<dbReference type="Gene3D" id="1.20.58.2190">
    <property type="match status" value="2"/>
</dbReference>
<dbReference type="HOGENOM" id="CLU_233362_0_0_1"/>
<feature type="region of interest" description="Disordered" evidence="1">
    <location>
        <begin position="248"/>
        <end position="278"/>
    </location>
</feature>
<feature type="compositionally biased region" description="Basic residues" evidence="1">
    <location>
        <begin position="874"/>
        <end position="885"/>
    </location>
</feature>
<dbReference type="SMART" id="SM00580">
    <property type="entry name" value="PUG"/>
    <property type="match status" value="2"/>
</dbReference>
<dbReference type="InParanoid" id="K3WCE9"/>
<feature type="region of interest" description="Disordered" evidence="1">
    <location>
        <begin position="957"/>
        <end position="984"/>
    </location>
</feature>
<feature type="region of interest" description="Disordered" evidence="1">
    <location>
        <begin position="326"/>
        <end position="362"/>
    </location>
</feature>
<feature type="domain" description="SGF29 C-terminal" evidence="2">
    <location>
        <begin position="491"/>
        <end position="638"/>
    </location>
</feature>
<dbReference type="PROSITE" id="PS51518">
    <property type="entry name" value="SGF29_C"/>
    <property type="match status" value="1"/>
</dbReference>
<evidence type="ECO:0000259" key="2">
    <source>
        <dbReference type="PROSITE" id="PS51518"/>
    </source>
</evidence>
<organism evidence="3 4">
    <name type="scientific">Globisporangium ultimum (strain ATCC 200006 / CBS 805.95 / DAOM BR144)</name>
    <name type="common">Pythium ultimum</name>
    <dbReference type="NCBI Taxonomy" id="431595"/>
    <lineage>
        <taxon>Eukaryota</taxon>
        <taxon>Sar</taxon>
        <taxon>Stramenopiles</taxon>
        <taxon>Oomycota</taxon>
        <taxon>Peronosporomycetes</taxon>
        <taxon>Pythiales</taxon>
        <taxon>Pythiaceae</taxon>
        <taxon>Globisporangium</taxon>
    </lineage>
</organism>
<evidence type="ECO:0000313" key="4">
    <source>
        <dbReference type="Proteomes" id="UP000019132"/>
    </source>
</evidence>
<reference evidence="4" key="2">
    <citation type="submission" date="2010-04" db="EMBL/GenBank/DDBJ databases">
        <authorList>
            <person name="Buell R."/>
            <person name="Hamilton J."/>
            <person name="Hostetler J."/>
        </authorList>
    </citation>
    <scope>NUCLEOTIDE SEQUENCE [LARGE SCALE GENOMIC DNA]</scope>
    <source>
        <strain evidence="4">DAOM:BR144</strain>
    </source>
</reference>
<sequence>MALAMGMIVSILGTDDVGTLIQIREASQTCVLKLTNGVLKKNVPLADVREARESNKSSQGKASSPIRLVAGDGATPHAGVTSPKSPPARLANLSIDTSTRSAKGGNQVKVGDAVKVRYKKGSKWFPGKITRVRSDGTYDVEYEDGDSESKVESECIELVAAKNRKDDDDNDKRKSKSSASPKHSFVKKPSRLEVGDTVKARYKKGVKWFPGAVTRVHSDGSCDIRYEGGDMENKVDITYIELVSSNKHREDDDKDAYENKSKRTVASPTHKSSTLEKGDAVKARYKKGSKRFFGKITRLRSDGTYDIAYEDGDVETNVASMYIELVPSEKPSKSSSNNEDDGDRGRGSKRSPSPKHKSTKYQVGDVVKARYKNGTKWFPSTIARVHSDGSCDIRYDDGDSETRVDSTSIELVASAVGSAKLKAPLRVGDAVTARYNKGSKWFFGIISHAHSDGTYDVKYDDGDTEKRVTKELIKPTENDRNADEFRSKSPQKSRLQVGDVVMARYNKGSKWFSGTVTRVRSDDTYDIKYDDGDTETRVALDLIKPKEDANSKSQKQQLLNEFEVGDRVMARLKRSTKLYKGTIVRVRTNGTFDVEFDNGSTETQLDLSMLEGVENERNSKPVSREERLNSPLKKKMRFEVGEEVKVRYKGGAKFFPAKITREQSDGTFDVKYDDGDVETHINPSLIESASKKYEDKLKIKSGGYQAGHIVRAKYKNGAKWFRGKITRARSDGTYDIRYDGGDIETHVDERAIQPDDLASDSKEKCSGFKVGQLVNVRYKKGLKWFPGKITKVRSDDTFDVNYDDGDDELRVSADLIESRETHEGKDSKVAKGDVSEDSKSASRLEGDYDKYRNIHSVEKVVDSDASDSECGRRHESKKKKKRHKYEHSSLDSASGGEHSLIEKGARATFRKAKDEKSRRIGVVKRVHSDRSCDLEYVDGSKVKHIAAKLLMVCSASEGSDSSEGTASRSKRKKDSKTGKGQAFHRNDKVLSSWRRASKFSKPKATSKWEEAVVLARHSDDTYSIRYDRGDVEEDVPSGALKAFPTKHYGHSSDSDDRGKQILARLFEPALIKTYRRAFAEQGSGKEGKLSRRKIVSLVEDLCESKKKPLVSAVDDFTISRVLTDWFDFDDELRRHRKFEFKTLMLAFAYAKHRQSKFRVEQRVATVLEGRFASHHENKRQLELWQHKLGFRTFETLQRFFHDRALPNIIPARIPVTEVGNIFDQVARNAAPNKPLELYLQQLHLQLHNTLLLPEFLCCYYQLYGSSDNRTTIHDALELRPVAFVASCLFSNGDIVCMRHGDLVRRLSVGRTPGQQDLILRFREVFESLQSAESESDDLAISTSQLATLAAKIVHDPTILESALASLRKRAATVSLVEVYAACGFVIDELTAAPTISNAIGKLKLRVEVAEVRRIVTLVRNMCLKVLRFPNNSDYWRIRADSDAFQQKIGRFDGATNLLEAVGFVEYSRTHFELRGARMTDGKRVSTLSKTMLNKLRDKCVELDAELSLFDGVESISSILQRISKERERETPLTLDECQEVLNNMSTYIENILKNPKDSRCWRIREANKTFQRQIGYLPFAIDLMESIGYELEHWHKLILPSNKVLVPKVLKQVYPTLRSPESANKWSGSYGEESKKLIPYLKMRCTI</sequence>
<dbReference type="InterPro" id="IPR036339">
    <property type="entry name" value="PUB-like_dom_sf"/>
</dbReference>
<accession>K3WCE9</accession>
<dbReference type="Pfam" id="PF09409">
    <property type="entry name" value="PUB"/>
    <property type="match status" value="2"/>
</dbReference>
<proteinExistence type="predicted"/>
<dbReference type="SUPFAM" id="SSF63748">
    <property type="entry name" value="Tudor/PWWP/MBT"/>
    <property type="match status" value="1"/>
</dbReference>